<dbReference type="InterPro" id="IPR009935">
    <property type="entry name" value="DUF1467"/>
</dbReference>
<evidence type="ECO:0000256" key="1">
    <source>
        <dbReference type="SAM" id="Phobius"/>
    </source>
</evidence>
<organism evidence="2 3">
    <name type="scientific">Roseinatronobacter alkalisoli</name>
    <dbReference type="NCBI Taxonomy" id="3028235"/>
    <lineage>
        <taxon>Bacteria</taxon>
        <taxon>Pseudomonadati</taxon>
        <taxon>Pseudomonadota</taxon>
        <taxon>Alphaproteobacteria</taxon>
        <taxon>Rhodobacterales</taxon>
        <taxon>Paracoccaceae</taxon>
        <taxon>Roseinatronobacter</taxon>
    </lineage>
</organism>
<keyword evidence="1" id="KW-1133">Transmembrane helix</keyword>
<gene>
    <name evidence="2" type="ORF">PUT78_02785</name>
</gene>
<keyword evidence="1" id="KW-0812">Transmembrane</keyword>
<comment type="caution">
    <text evidence="2">The sequence shown here is derived from an EMBL/GenBank/DDBJ whole genome shotgun (WGS) entry which is preliminary data.</text>
</comment>
<name>A0ABT5T4N2_9RHOB</name>
<feature type="transmembrane region" description="Helical" evidence="1">
    <location>
        <begin position="6"/>
        <end position="24"/>
    </location>
</feature>
<dbReference type="Pfam" id="PF07330">
    <property type="entry name" value="DUF1467"/>
    <property type="match status" value="1"/>
</dbReference>
<protein>
    <submittedName>
        <fullName evidence="2">DUF1467 family protein</fullName>
    </submittedName>
</protein>
<dbReference type="EMBL" id="JAQZSM010000002">
    <property type="protein sequence ID" value="MDD7970014.1"/>
    <property type="molecule type" value="Genomic_DNA"/>
</dbReference>
<evidence type="ECO:0000313" key="3">
    <source>
        <dbReference type="Proteomes" id="UP001431784"/>
    </source>
</evidence>
<accession>A0ABT5T4N2</accession>
<feature type="transmembrane region" description="Helical" evidence="1">
    <location>
        <begin position="55"/>
        <end position="78"/>
    </location>
</feature>
<reference evidence="2" key="1">
    <citation type="submission" date="2023-02" db="EMBL/GenBank/DDBJ databases">
        <title>Description of Roseinatronobacter alkalisoli sp. nov., an alkaliphilic bacerium isolated from soda soil.</title>
        <authorList>
            <person name="Wei W."/>
        </authorList>
    </citation>
    <scope>NUCLEOTIDE SEQUENCE</scope>
    <source>
        <strain evidence="2">HJB301</strain>
    </source>
</reference>
<evidence type="ECO:0000313" key="2">
    <source>
        <dbReference type="EMBL" id="MDD7970014.1"/>
    </source>
</evidence>
<dbReference type="Proteomes" id="UP001431784">
    <property type="component" value="Unassembled WGS sequence"/>
</dbReference>
<proteinExistence type="predicted"/>
<keyword evidence="1" id="KW-0472">Membrane</keyword>
<keyword evidence="3" id="KW-1185">Reference proteome</keyword>
<sequence length="88" mass="9508">MSIMSAIALYGVIWFMTMFLVLPFRMKTQGEAGEVVPGTPSSAPSDARMLRKVKLVTVIATVAFAVIAGIILSGIITFEMIEGITRGW</sequence>
<dbReference type="RefSeq" id="WP_274350571.1">
    <property type="nucleotide sequence ID" value="NZ_JAQZSM010000002.1"/>
</dbReference>